<keyword evidence="1" id="KW-0812">Transmembrane</keyword>
<name>A0A839GUA8_9BACT</name>
<protein>
    <submittedName>
        <fullName evidence="2">Uncharacterized protein</fullName>
    </submittedName>
</protein>
<feature type="transmembrane region" description="Helical" evidence="1">
    <location>
        <begin position="21"/>
        <end position="41"/>
    </location>
</feature>
<keyword evidence="3" id="KW-1185">Reference proteome</keyword>
<accession>A0A839GUA8</accession>
<gene>
    <name evidence="2" type="ORF">FHS90_003102</name>
</gene>
<sequence>MAQRPRRTLGTPTFPMPISGKFLPATLLLVAGLALMIYQSIGGGVRTVTDLTVKEGTLINYSFRKTPEGERDYGVWLKEFSERFALTKRDAAAFDTAAFKAQVKPGDRVRVEYDGSINPLDTDGERKLFGLAVPSKNQSFLLPEETIKKNRYNWLTYLMYGLLAAGILLYIYKIMQMQRTREEVLD</sequence>
<keyword evidence="1" id="KW-0472">Membrane</keyword>
<evidence type="ECO:0000313" key="3">
    <source>
        <dbReference type="Proteomes" id="UP000563094"/>
    </source>
</evidence>
<keyword evidence="1" id="KW-1133">Transmembrane helix</keyword>
<reference evidence="2 3" key="1">
    <citation type="submission" date="2020-08" db="EMBL/GenBank/DDBJ databases">
        <title>Genomic Encyclopedia of Type Strains, Phase IV (KMG-IV): sequencing the most valuable type-strain genomes for metagenomic binning, comparative biology and taxonomic classification.</title>
        <authorList>
            <person name="Goeker M."/>
        </authorList>
    </citation>
    <scope>NUCLEOTIDE SEQUENCE [LARGE SCALE GENOMIC DNA]</scope>
    <source>
        <strain evidence="2 3">DSM 29854</strain>
    </source>
</reference>
<dbReference type="AlphaFoldDB" id="A0A839GUA8"/>
<evidence type="ECO:0000313" key="2">
    <source>
        <dbReference type="EMBL" id="MBA9078376.1"/>
    </source>
</evidence>
<feature type="transmembrane region" description="Helical" evidence="1">
    <location>
        <begin position="154"/>
        <end position="172"/>
    </location>
</feature>
<organism evidence="2 3">
    <name type="scientific">Rufibacter quisquiliarum</name>
    <dbReference type="NCBI Taxonomy" id="1549639"/>
    <lineage>
        <taxon>Bacteria</taxon>
        <taxon>Pseudomonadati</taxon>
        <taxon>Bacteroidota</taxon>
        <taxon>Cytophagia</taxon>
        <taxon>Cytophagales</taxon>
        <taxon>Hymenobacteraceae</taxon>
        <taxon>Rufibacter</taxon>
    </lineage>
</organism>
<evidence type="ECO:0000256" key="1">
    <source>
        <dbReference type="SAM" id="Phobius"/>
    </source>
</evidence>
<dbReference type="EMBL" id="JACJIQ010000012">
    <property type="protein sequence ID" value="MBA9078376.1"/>
    <property type="molecule type" value="Genomic_DNA"/>
</dbReference>
<dbReference type="Proteomes" id="UP000563094">
    <property type="component" value="Unassembled WGS sequence"/>
</dbReference>
<dbReference type="RefSeq" id="WP_182513621.1">
    <property type="nucleotide sequence ID" value="NZ_JACJIQ010000012.1"/>
</dbReference>
<comment type="caution">
    <text evidence="2">The sequence shown here is derived from an EMBL/GenBank/DDBJ whole genome shotgun (WGS) entry which is preliminary data.</text>
</comment>
<proteinExistence type="predicted"/>